<evidence type="ECO:0000313" key="2">
    <source>
        <dbReference type="EMBL" id="MBM2618229.1"/>
    </source>
</evidence>
<dbReference type="InterPro" id="IPR036291">
    <property type="entry name" value="NAD(P)-bd_dom_sf"/>
</dbReference>
<dbReference type="InterPro" id="IPR051604">
    <property type="entry name" value="Ergot_Alk_Oxidoreductase"/>
</dbReference>
<dbReference type="Proteomes" id="UP000632138">
    <property type="component" value="Unassembled WGS sequence"/>
</dbReference>
<dbReference type="RefSeq" id="WP_203378210.1">
    <property type="nucleotide sequence ID" value="NZ_JAENHP010000006.1"/>
</dbReference>
<comment type="caution">
    <text evidence="2">The sequence shown here is derived from an EMBL/GenBank/DDBJ whole genome shotgun (WGS) entry which is preliminary data.</text>
</comment>
<dbReference type="EMBL" id="JAENHP010000006">
    <property type="protein sequence ID" value="MBM2618229.1"/>
    <property type="molecule type" value="Genomic_DNA"/>
</dbReference>
<reference evidence="2 3" key="1">
    <citation type="submission" date="2021-01" db="EMBL/GenBank/DDBJ databases">
        <title>Actinoplanes sp. nov. LDG1-06 isolated from lichen.</title>
        <authorList>
            <person name="Saeng-In P."/>
            <person name="Phongsopitanun W."/>
            <person name="Kanchanasin P."/>
            <person name="Yuki M."/>
            <person name="Kudo T."/>
            <person name="Ohkuma M."/>
            <person name="Tanasupawat S."/>
        </authorList>
    </citation>
    <scope>NUCLEOTIDE SEQUENCE [LARGE SCALE GENOMIC DNA]</scope>
    <source>
        <strain evidence="2 3">LDG1-06</strain>
    </source>
</reference>
<accession>A0ABS2AG43</accession>
<dbReference type="SUPFAM" id="SSF51735">
    <property type="entry name" value="NAD(P)-binding Rossmann-fold domains"/>
    <property type="match status" value="1"/>
</dbReference>
<evidence type="ECO:0000313" key="3">
    <source>
        <dbReference type="Proteomes" id="UP000632138"/>
    </source>
</evidence>
<gene>
    <name evidence="2" type="ORF">JIG36_21965</name>
</gene>
<feature type="domain" description="NmrA-like" evidence="1">
    <location>
        <begin position="2"/>
        <end position="235"/>
    </location>
</feature>
<organism evidence="2 3">
    <name type="scientific">Paractinoplanes ovalisporus</name>
    <dbReference type="NCBI Taxonomy" id="2810368"/>
    <lineage>
        <taxon>Bacteria</taxon>
        <taxon>Bacillati</taxon>
        <taxon>Actinomycetota</taxon>
        <taxon>Actinomycetes</taxon>
        <taxon>Micromonosporales</taxon>
        <taxon>Micromonosporaceae</taxon>
        <taxon>Paractinoplanes</taxon>
    </lineage>
</organism>
<dbReference type="PANTHER" id="PTHR43162">
    <property type="match status" value="1"/>
</dbReference>
<dbReference type="Pfam" id="PF05368">
    <property type="entry name" value="NmrA"/>
    <property type="match status" value="1"/>
</dbReference>
<dbReference type="Gene3D" id="3.40.50.720">
    <property type="entry name" value="NAD(P)-binding Rossmann-like Domain"/>
    <property type="match status" value="1"/>
</dbReference>
<dbReference type="PANTHER" id="PTHR43162:SF1">
    <property type="entry name" value="PRESTALK A DIFFERENTIATION PROTEIN A"/>
    <property type="match status" value="1"/>
</dbReference>
<dbReference type="Gene3D" id="3.90.25.10">
    <property type="entry name" value="UDP-galactose 4-epimerase, domain 1"/>
    <property type="match status" value="1"/>
</dbReference>
<dbReference type="InterPro" id="IPR008030">
    <property type="entry name" value="NmrA-like"/>
</dbReference>
<name>A0ABS2AG43_9ACTN</name>
<keyword evidence="3" id="KW-1185">Reference proteome</keyword>
<sequence length="295" mass="30463">MTIAVTTPTGHVGSRVVQLLVQAGERPRVLVRDPAKLPAELLPLVEVAQGDLLDAGFVSDALKGADALFWASPESFTSPDPLADMVTMGQNAASAVRGSGVPRVLQISSVGAELRGGAGLIDGLARNEEDLAATGTDLLTLRCGYYFTNLLGMLDPLREGVLTTTAPPSRRMPWVDPRDVGEVAAACLLAGWSGSSVGAVHGPSDLTWTEVGEILTAALGRPVSIVQITDEQLREALTGAGLSEAAASGVAGMTSGIPGDFRPEQPRDVRTTTPSTLAGWAYANLRPALSGGTSN</sequence>
<proteinExistence type="predicted"/>
<evidence type="ECO:0000259" key="1">
    <source>
        <dbReference type="Pfam" id="PF05368"/>
    </source>
</evidence>
<protein>
    <submittedName>
        <fullName evidence="2">NAD(P)H-binding protein</fullName>
    </submittedName>
</protein>